<dbReference type="SUPFAM" id="SSF89733">
    <property type="entry name" value="L-sulfolactate dehydrogenase-like"/>
    <property type="match status" value="1"/>
</dbReference>
<keyword evidence="2" id="KW-0560">Oxidoreductase</keyword>
<evidence type="ECO:0000313" key="4">
    <source>
        <dbReference type="Proteomes" id="UP001500218"/>
    </source>
</evidence>
<dbReference type="InterPro" id="IPR043143">
    <property type="entry name" value="Mal/L-sulf/L-lact_DH-like_NADP"/>
</dbReference>
<organism evidence="3 4">
    <name type="scientific">Luedemannella flava</name>
    <dbReference type="NCBI Taxonomy" id="349316"/>
    <lineage>
        <taxon>Bacteria</taxon>
        <taxon>Bacillati</taxon>
        <taxon>Actinomycetota</taxon>
        <taxon>Actinomycetes</taxon>
        <taxon>Micromonosporales</taxon>
        <taxon>Micromonosporaceae</taxon>
        <taxon>Luedemannella</taxon>
    </lineage>
</organism>
<dbReference type="InterPro" id="IPR003767">
    <property type="entry name" value="Malate/L-lactate_DH-like"/>
</dbReference>
<comment type="caution">
    <text evidence="3">The sequence shown here is derived from an EMBL/GenBank/DDBJ whole genome shotgun (WGS) entry which is preliminary data.</text>
</comment>
<protein>
    <submittedName>
        <fullName evidence="3">L-sulfolactate dehydrogenase</fullName>
    </submittedName>
</protein>
<gene>
    <name evidence="3" type="primary">comC</name>
    <name evidence="3" type="ORF">GCM10009682_60630</name>
</gene>
<evidence type="ECO:0000313" key="3">
    <source>
        <dbReference type="EMBL" id="GAA1834118.1"/>
    </source>
</evidence>
<keyword evidence="4" id="KW-1185">Reference proteome</keyword>
<dbReference type="PANTHER" id="PTHR11091">
    <property type="entry name" value="OXIDOREDUCTASE-RELATED"/>
    <property type="match status" value="1"/>
</dbReference>
<name>A0ABP4YXU2_9ACTN</name>
<evidence type="ECO:0000256" key="1">
    <source>
        <dbReference type="ARBA" id="ARBA00006056"/>
    </source>
</evidence>
<dbReference type="Gene3D" id="3.30.1370.60">
    <property type="entry name" value="Hypothetical oxidoreductase yiak, domain 2"/>
    <property type="match status" value="1"/>
</dbReference>
<dbReference type="InterPro" id="IPR036111">
    <property type="entry name" value="Mal/L-sulfo/L-lacto_DH-like_sf"/>
</dbReference>
<dbReference type="Gene3D" id="1.10.1530.10">
    <property type="match status" value="1"/>
</dbReference>
<dbReference type="Proteomes" id="UP001500218">
    <property type="component" value="Unassembled WGS sequence"/>
</dbReference>
<evidence type="ECO:0000256" key="2">
    <source>
        <dbReference type="ARBA" id="ARBA00023002"/>
    </source>
</evidence>
<reference evidence="4" key="1">
    <citation type="journal article" date="2019" name="Int. J. Syst. Evol. Microbiol.">
        <title>The Global Catalogue of Microorganisms (GCM) 10K type strain sequencing project: providing services to taxonomists for standard genome sequencing and annotation.</title>
        <authorList>
            <consortium name="The Broad Institute Genomics Platform"/>
            <consortium name="The Broad Institute Genome Sequencing Center for Infectious Disease"/>
            <person name="Wu L."/>
            <person name="Ma J."/>
        </authorList>
    </citation>
    <scope>NUCLEOTIDE SEQUENCE [LARGE SCALE GENOMIC DNA]</scope>
    <source>
        <strain evidence="4">JCM 13250</strain>
    </source>
</reference>
<comment type="similarity">
    <text evidence="1">Belongs to the LDH2/MDH2 oxidoreductase family.</text>
</comment>
<proteinExistence type="inferred from homology"/>
<dbReference type="EMBL" id="BAAALT010000282">
    <property type="protein sequence ID" value="GAA1834118.1"/>
    <property type="molecule type" value="Genomic_DNA"/>
</dbReference>
<dbReference type="InterPro" id="IPR043144">
    <property type="entry name" value="Mal/L-sulf/L-lact_DH-like_ah"/>
</dbReference>
<sequence>MTKMNVSDLYDLATDALVGQGMRNADASEISKEFVIAEYVGTTTHGVGKLPSLNIGDLTADPSIKLKGCVLNVNGNGGSGFLILRAVAERLSSTAREFGICAASIRNFSRYSSLFPYTEIVARNGLIGVLMNSAGPAAVAPFGSKDPITGTNPICFSFPTSQGGVQTLDFSTAEVVWGEIRQATLENRHVAANAFIDIDGKDATTPSAVTAVKAFGGPKGSALNLAIEVLAGLLPAGRGGLSVEDEFDCGATFLALDPESFDAGPFFPDRVSDLLGEVRNSRPLRTGGEVRAPGDHQRTRIKIDEIPREEKVDVPDTVVALLGRMAKGEKFAELSENPLYN</sequence>
<dbReference type="PANTHER" id="PTHR11091:SF0">
    <property type="entry name" value="MALATE DEHYDROGENASE"/>
    <property type="match status" value="1"/>
</dbReference>
<accession>A0ABP4YXU2</accession>
<dbReference type="Pfam" id="PF02615">
    <property type="entry name" value="Ldh_2"/>
    <property type="match status" value="1"/>
</dbReference>